<evidence type="ECO:0000313" key="2">
    <source>
        <dbReference type="Proteomes" id="UP001148629"/>
    </source>
</evidence>
<organism evidence="1 2">
    <name type="scientific">Fusarium decemcellulare</name>
    <dbReference type="NCBI Taxonomy" id="57161"/>
    <lineage>
        <taxon>Eukaryota</taxon>
        <taxon>Fungi</taxon>
        <taxon>Dikarya</taxon>
        <taxon>Ascomycota</taxon>
        <taxon>Pezizomycotina</taxon>
        <taxon>Sordariomycetes</taxon>
        <taxon>Hypocreomycetidae</taxon>
        <taxon>Hypocreales</taxon>
        <taxon>Nectriaceae</taxon>
        <taxon>Fusarium</taxon>
        <taxon>Fusarium decemcellulare species complex</taxon>
    </lineage>
</organism>
<accession>A0ACC1RAI1</accession>
<reference evidence="1" key="1">
    <citation type="submission" date="2022-08" db="EMBL/GenBank/DDBJ databases">
        <title>Genome Sequence of Fusarium decemcellulare.</title>
        <authorList>
            <person name="Buettner E."/>
        </authorList>
    </citation>
    <scope>NUCLEOTIDE SEQUENCE</scope>
    <source>
        <strain evidence="1">Babe19</strain>
    </source>
</reference>
<proteinExistence type="predicted"/>
<evidence type="ECO:0000313" key="1">
    <source>
        <dbReference type="EMBL" id="KAJ3504520.1"/>
    </source>
</evidence>
<comment type="caution">
    <text evidence="1">The sequence shown here is derived from an EMBL/GenBank/DDBJ whole genome shotgun (WGS) entry which is preliminary data.</text>
</comment>
<dbReference type="EMBL" id="JANRMS010004973">
    <property type="protein sequence ID" value="KAJ3504520.1"/>
    <property type="molecule type" value="Genomic_DNA"/>
</dbReference>
<gene>
    <name evidence="1" type="ORF">NM208_g16324</name>
</gene>
<sequence>MDSAPTTQTLKPPRRKLQKLDPKLKNKAKRGSADSTTSQSPDSAMLSPSYRSSHSGAPDLSDAKWSHYLRPQTVFSPSFSEPEPDLEPEYSPEPRAFFRPPRPRRSSQRQIPEFSHLTIQDPGTRPSLDNSSLPSPVSSTSTASAMRRQAKTPVFRIGQLEQHALARKGLDAPEKTSSVELIADQYRALLESRDSNGIVEEKPSQNSGATSPWMQDSLPVPHSAPLRLSRRSSQTKSQVPPPSPRPSRPYTPSVGTRDTNVVAFEGDTIYFKPYSFSPPPSPDETPGTSPQFHNDTFGAPPPSARSCYENVSLQIALDLLTRELSSAIAGRPHRNGLDTAALQIWVMIEAYERLRDQVTRVESPNEETAKVGAMFDCWLDALYSMHSSLTNNALPSPREYAGLEEEVD</sequence>
<name>A0ACC1RAI1_9HYPO</name>
<dbReference type="Proteomes" id="UP001148629">
    <property type="component" value="Unassembled WGS sequence"/>
</dbReference>
<keyword evidence="2" id="KW-1185">Reference proteome</keyword>
<protein>
    <submittedName>
        <fullName evidence="1">Uncharacterized protein</fullName>
    </submittedName>
</protein>